<organism evidence="6 7">
    <name type="scientific">Pandoraea thiooxydans</name>
    <dbReference type="NCBI Taxonomy" id="445709"/>
    <lineage>
        <taxon>Bacteria</taxon>
        <taxon>Pseudomonadati</taxon>
        <taxon>Pseudomonadota</taxon>
        <taxon>Betaproteobacteria</taxon>
        <taxon>Burkholderiales</taxon>
        <taxon>Burkholderiaceae</taxon>
        <taxon>Pandoraea</taxon>
    </lineage>
</organism>
<name>A0A0G3EVN2_9BURK</name>
<dbReference type="PROSITE" id="PS50949">
    <property type="entry name" value="HTH_GNTR"/>
    <property type="match status" value="1"/>
</dbReference>
<accession>A0A0G3EVN2</accession>
<dbReference type="InterPro" id="IPR028978">
    <property type="entry name" value="Chorismate_lyase_/UTRA_dom_sf"/>
</dbReference>
<dbReference type="CDD" id="cd07377">
    <property type="entry name" value="WHTH_GntR"/>
    <property type="match status" value="1"/>
</dbReference>
<evidence type="ECO:0000313" key="6">
    <source>
        <dbReference type="EMBL" id="AKJ68816.1"/>
    </source>
</evidence>
<feature type="domain" description="HTH gntR-type" evidence="5">
    <location>
        <begin position="25"/>
        <end position="93"/>
    </location>
</feature>
<keyword evidence="1" id="KW-0805">Transcription regulation</keyword>
<protein>
    <recommendedName>
        <fullName evidence="5">HTH gntR-type domain-containing protein</fullName>
    </recommendedName>
</protein>
<keyword evidence="2" id="KW-0238">DNA-binding</keyword>
<gene>
    <name evidence="6" type="ORF">ABW99_11890</name>
</gene>
<dbReference type="STRING" id="445709.ABW99_11890"/>
<dbReference type="Proteomes" id="UP000036700">
    <property type="component" value="Chromosome"/>
</dbReference>
<sequence length="276" mass="30244">MKRQSRPKAPRTTPAAAPLQRDSATSLYRQIADQLEHDILAGHFAAHGKLPSEHELTVRFGVSRVTVRQAMDALLAAGLVVKKQGKGTFVAGQKLQHDLHSMQGFYDSLIAQGVEPETRLIEFAAIARPEYVDASLANPSGQCFFLRRIYQVGGEPIAMVCAYLPADAAKVSWQQASENPIYGILERLLQLRIARADVRIRAQPAGARIGRELGLGPRAALLVMERESFCSDGTVAEHSSFYIRPENYEFLLSAQGPLPISSSIRGATRARVEQLA</sequence>
<dbReference type="InterPro" id="IPR011663">
    <property type="entry name" value="UTRA"/>
</dbReference>
<dbReference type="InterPro" id="IPR050679">
    <property type="entry name" value="Bact_HTH_transcr_reg"/>
</dbReference>
<dbReference type="GO" id="GO:0045892">
    <property type="term" value="P:negative regulation of DNA-templated transcription"/>
    <property type="evidence" value="ECO:0007669"/>
    <property type="project" value="TreeGrafter"/>
</dbReference>
<keyword evidence="3" id="KW-0804">Transcription</keyword>
<dbReference type="SMART" id="SM00345">
    <property type="entry name" value="HTH_GNTR"/>
    <property type="match status" value="1"/>
</dbReference>
<evidence type="ECO:0000256" key="4">
    <source>
        <dbReference type="SAM" id="MobiDB-lite"/>
    </source>
</evidence>
<evidence type="ECO:0000256" key="2">
    <source>
        <dbReference type="ARBA" id="ARBA00023125"/>
    </source>
</evidence>
<dbReference type="SUPFAM" id="SSF46785">
    <property type="entry name" value="Winged helix' DNA-binding domain"/>
    <property type="match status" value="1"/>
</dbReference>
<dbReference type="SUPFAM" id="SSF64288">
    <property type="entry name" value="Chorismate lyase-like"/>
    <property type="match status" value="1"/>
</dbReference>
<dbReference type="InterPro" id="IPR036388">
    <property type="entry name" value="WH-like_DNA-bd_sf"/>
</dbReference>
<dbReference type="FunFam" id="1.10.10.10:FF:000079">
    <property type="entry name" value="GntR family transcriptional regulator"/>
    <property type="match status" value="1"/>
</dbReference>
<dbReference type="OrthoDB" id="6626198at2"/>
<evidence type="ECO:0000259" key="5">
    <source>
        <dbReference type="PROSITE" id="PS50949"/>
    </source>
</evidence>
<dbReference type="InterPro" id="IPR036390">
    <property type="entry name" value="WH_DNA-bd_sf"/>
</dbReference>
<dbReference type="RefSeq" id="WP_047214701.1">
    <property type="nucleotide sequence ID" value="NZ_CP011568.3"/>
</dbReference>
<dbReference type="PANTHER" id="PTHR44846:SF1">
    <property type="entry name" value="MANNOSYL-D-GLYCERATE TRANSPORT_METABOLISM SYSTEM REPRESSOR MNGR-RELATED"/>
    <property type="match status" value="1"/>
</dbReference>
<dbReference type="Gene3D" id="1.10.10.10">
    <property type="entry name" value="Winged helix-like DNA-binding domain superfamily/Winged helix DNA-binding domain"/>
    <property type="match status" value="1"/>
</dbReference>
<dbReference type="GO" id="GO:0003700">
    <property type="term" value="F:DNA-binding transcription factor activity"/>
    <property type="evidence" value="ECO:0007669"/>
    <property type="project" value="InterPro"/>
</dbReference>
<dbReference type="Pfam" id="PF00392">
    <property type="entry name" value="GntR"/>
    <property type="match status" value="1"/>
</dbReference>
<evidence type="ECO:0000256" key="1">
    <source>
        <dbReference type="ARBA" id="ARBA00023015"/>
    </source>
</evidence>
<dbReference type="EMBL" id="CP011568">
    <property type="protein sequence ID" value="AKJ68816.1"/>
    <property type="molecule type" value="Genomic_DNA"/>
</dbReference>
<dbReference type="SMART" id="SM00866">
    <property type="entry name" value="UTRA"/>
    <property type="match status" value="1"/>
</dbReference>
<keyword evidence="7" id="KW-1185">Reference proteome</keyword>
<reference evidence="7" key="1">
    <citation type="submission" date="2015-06" db="EMBL/GenBank/DDBJ databases">
        <authorList>
            <person name="Lim Y.L."/>
            <person name="Ee R."/>
            <person name="Yong D."/>
            <person name="How K.Y."/>
            <person name="Yin W.F."/>
            <person name="Chan K.G."/>
        </authorList>
    </citation>
    <scope>NUCLEOTIDE SEQUENCE [LARGE SCALE GENOMIC DNA]</scope>
    <source>
        <strain evidence="7">DSM 25325</strain>
    </source>
</reference>
<dbReference type="KEGG" id="ptx:ABW99_11890"/>
<evidence type="ECO:0000313" key="7">
    <source>
        <dbReference type="Proteomes" id="UP000036700"/>
    </source>
</evidence>
<dbReference type="InterPro" id="IPR000524">
    <property type="entry name" value="Tscrpt_reg_HTH_GntR"/>
</dbReference>
<dbReference type="PANTHER" id="PTHR44846">
    <property type="entry name" value="MANNOSYL-D-GLYCERATE TRANSPORT/METABOLISM SYSTEM REPRESSOR MNGR-RELATED"/>
    <property type="match status" value="1"/>
</dbReference>
<dbReference type="PATRIC" id="fig|445709.3.peg.2530"/>
<dbReference type="AlphaFoldDB" id="A0A0G3EVN2"/>
<dbReference type="PRINTS" id="PR00035">
    <property type="entry name" value="HTHGNTR"/>
</dbReference>
<dbReference type="Gene3D" id="3.40.1410.10">
    <property type="entry name" value="Chorismate lyase-like"/>
    <property type="match status" value="1"/>
</dbReference>
<evidence type="ECO:0000256" key="3">
    <source>
        <dbReference type="ARBA" id="ARBA00023163"/>
    </source>
</evidence>
<feature type="region of interest" description="Disordered" evidence="4">
    <location>
        <begin position="1"/>
        <end position="22"/>
    </location>
</feature>
<dbReference type="GO" id="GO:0003677">
    <property type="term" value="F:DNA binding"/>
    <property type="evidence" value="ECO:0007669"/>
    <property type="project" value="UniProtKB-KW"/>
</dbReference>
<dbReference type="Pfam" id="PF07702">
    <property type="entry name" value="UTRA"/>
    <property type="match status" value="1"/>
</dbReference>
<proteinExistence type="predicted"/>